<keyword evidence="3 4" id="KW-1015">Disulfide bond</keyword>
<dbReference type="AlphaFoldDB" id="V8N678"/>
<dbReference type="Pfam" id="PF00007">
    <property type="entry name" value="Cys_knot"/>
    <property type="match status" value="1"/>
</dbReference>
<keyword evidence="7" id="KW-1185">Reference proteome</keyword>
<keyword evidence="2" id="KW-0964">Secreted</keyword>
<feature type="disulfide bond" evidence="4">
    <location>
        <begin position="87"/>
        <end position="137"/>
    </location>
</feature>
<dbReference type="PROSITE" id="PS01225">
    <property type="entry name" value="CTCK_2"/>
    <property type="match status" value="1"/>
</dbReference>
<comment type="subcellular location">
    <subcellularLocation>
        <location evidence="1">Secreted</location>
    </subcellularLocation>
</comment>
<sequence length="176" mass="19652">MMLDECTTCQCNARQGLYLTYKLMCGKITCEPCPKNYQMEKTSGSCCGKCLPTRCNIQLRDGTILYLKGKVTKVGNTCCETCVEPECKLTIGRLEFVKVDNCVNENQLNLHYCEGKCTSKAIYNITLNRLEDICTCCSATATNAMLVPLRCANGSLVHHQVFNARECECLSRQCQP</sequence>
<organism evidence="6 7">
    <name type="scientific">Ophiophagus hannah</name>
    <name type="common">King cobra</name>
    <name type="synonym">Naja hannah</name>
    <dbReference type="NCBI Taxonomy" id="8665"/>
    <lineage>
        <taxon>Eukaryota</taxon>
        <taxon>Metazoa</taxon>
        <taxon>Chordata</taxon>
        <taxon>Craniata</taxon>
        <taxon>Vertebrata</taxon>
        <taxon>Euteleostomi</taxon>
        <taxon>Lepidosauria</taxon>
        <taxon>Squamata</taxon>
        <taxon>Bifurcata</taxon>
        <taxon>Unidentata</taxon>
        <taxon>Episquamata</taxon>
        <taxon>Toxicofera</taxon>
        <taxon>Serpentes</taxon>
        <taxon>Colubroidea</taxon>
        <taxon>Elapidae</taxon>
        <taxon>Elapinae</taxon>
        <taxon>Ophiophagus</taxon>
    </lineage>
</organism>
<feature type="disulfide bond" evidence="4">
    <location>
        <begin position="102"/>
        <end position="151"/>
    </location>
</feature>
<dbReference type="GO" id="GO:0005576">
    <property type="term" value="C:extracellular region"/>
    <property type="evidence" value="ECO:0007669"/>
    <property type="project" value="UniProtKB-SubCell"/>
</dbReference>
<protein>
    <recommendedName>
        <fullName evidence="5">CTCK domain-containing protein</fullName>
    </recommendedName>
</protein>
<dbReference type="SMART" id="SM00041">
    <property type="entry name" value="CT"/>
    <property type="match status" value="1"/>
</dbReference>
<gene>
    <name evidence="6" type="ORF">L345_17119</name>
</gene>
<name>V8N678_OPHHA</name>
<dbReference type="EMBL" id="AZIM01009512">
    <property type="protein sequence ID" value="ETE57168.1"/>
    <property type="molecule type" value="Genomic_DNA"/>
</dbReference>
<accession>V8N678</accession>
<dbReference type="PROSITE" id="PS01185">
    <property type="entry name" value="CTCK_1"/>
    <property type="match status" value="1"/>
</dbReference>
<comment type="caution">
    <text evidence="6">The sequence shown here is derived from an EMBL/GenBank/DDBJ whole genome shotgun (WGS) entry which is preliminary data.</text>
</comment>
<feature type="domain" description="CTCK" evidence="5">
    <location>
        <begin position="87"/>
        <end position="175"/>
    </location>
</feature>
<dbReference type="OrthoDB" id="9046843at2759"/>
<dbReference type="Proteomes" id="UP000018936">
    <property type="component" value="Unassembled WGS sequence"/>
</dbReference>
<evidence type="ECO:0000259" key="5">
    <source>
        <dbReference type="PROSITE" id="PS01225"/>
    </source>
</evidence>
<evidence type="ECO:0000256" key="4">
    <source>
        <dbReference type="PROSITE-ProRule" id="PRU00039"/>
    </source>
</evidence>
<dbReference type="InterPro" id="IPR006207">
    <property type="entry name" value="Cys_knot_C"/>
</dbReference>
<evidence type="ECO:0000256" key="1">
    <source>
        <dbReference type="ARBA" id="ARBA00004613"/>
    </source>
</evidence>
<feature type="disulfide bond" evidence="4">
    <location>
        <begin position="117"/>
        <end position="169"/>
    </location>
</feature>
<evidence type="ECO:0000256" key="3">
    <source>
        <dbReference type="ARBA" id="ARBA00023157"/>
    </source>
</evidence>
<evidence type="ECO:0000256" key="2">
    <source>
        <dbReference type="ARBA" id="ARBA00022525"/>
    </source>
</evidence>
<dbReference type="InterPro" id="IPR006208">
    <property type="entry name" value="Glyco_hormone_CN"/>
</dbReference>
<evidence type="ECO:0000313" key="6">
    <source>
        <dbReference type="EMBL" id="ETE57168.1"/>
    </source>
</evidence>
<reference evidence="6 7" key="1">
    <citation type="journal article" date="2013" name="Proc. Natl. Acad. Sci. U.S.A.">
        <title>The king cobra genome reveals dynamic gene evolution and adaptation in the snake venom system.</title>
        <authorList>
            <person name="Vonk F.J."/>
            <person name="Casewell N.R."/>
            <person name="Henkel C.V."/>
            <person name="Heimberg A.M."/>
            <person name="Jansen H.J."/>
            <person name="McCleary R.J."/>
            <person name="Kerkkamp H.M."/>
            <person name="Vos R.A."/>
            <person name="Guerreiro I."/>
            <person name="Calvete J.J."/>
            <person name="Wuster W."/>
            <person name="Woods A.E."/>
            <person name="Logan J.M."/>
            <person name="Harrison R.A."/>
            <person name="Castoe T.A."/>
            <person name="de Koning A.P."/>
            <person name="Pollock D.D."/>
            <person name="Yandell M."/>
            <person name="Calderon D."/>
            <person name="Renjifo C."/>
            <person name="Currier R.B."/>
            <person name="Salgado D."/>
            <person name="Pla D."/>
            <person name="Sanz L."/>
            <person name="Hyder A.S."/>
            <person name="Ribeiro J.M."/>
            <person name="Arntzen J.W."/>
            <person name="van den Thillart G.E."/>
            <person name="Boetzer M."/>
            <person name="Pirovano W."/>
            <person name="Dirks R.P."/>
            <person name="Spaink H.P."/>
            <person name="Duboule D."/>
            <person name="McGlinn E."/>
            <person name="Kini R.M."/>
            <person name="Richardson M.K."/>
        </authorList>
    </citation>
    <scope>NUCLEOTIDE SEQUENCE</scope>
    <source>
        <tissue evidence="6">Blood</tissue>
    </source>
</reference>
<evidence type="ECO:0000313" key="7">
    <source>
        <dbReference type="Proteomes" id="UP000018936"/>
    </source>
</evidence>
<proteinExistence type="predicted"/>
<feature type="disulfide bond" evidence="4">
    <location>
        <begin position="113"/>
        <end position="167"/>
    </location>
</feature>